<dbReference type="AlphaFoldDB" id="A0A229S9R2"/>
<evidence type="ECO:0000313" key="1">
    <source>
        <dbReference type="EMBL" id="OXM55620.1"/>
    </source>
</evidence>
<dbReference type="Pfam" id="PF17914">
    <property type="entry name" value="HopA1"/>
    <property type="match status" value="1"/>
</dbReference>
<dbReference type="EMBL" id="NMQU01000003">
    <property type="protein sequence ID" value="OXM55620.1"/>
    <property type="molecule type" value="Genomic_DNA"/>
</dbReference>
<comment type="caution">
    <text evidence="1">The sequence shown here is derived from an EMBL/GenBank/DDBJ whole genome shotgun (WGS) entry which is preliminary data.</text>
</comment>
<proteinExistence type="predicted"/>
<accession>A0A229S9R2</accession>
<organism evidence="1 2">
    <name type="scientific">Amycolatopsis alba DSM 44262</name>
    <dbReference type="NCBI Taxonomy" id="1125972"/>
    <lineage>
        <taxon>Bacteria</taxon>
        <taxon>Bacillati</taxon>
        <taxon>Actinomycetota</taxon>
        <taxon>Actinomycetes</taxon>
        <taxon>Pseudonocardiales</taxon>
        <taxon>Pseudonocardiaceae</taxon>
        <taxon>Amycolatopsis</taxon>
    </lineage>
</organism>
<reference evidence="1 2" key="1">
    <citation type="submission" date="2017-07" db="EMBL/GenBank/DDBJ databases">
        <title>Amycolatopsis alba DSM 44262 Genome sequencing and assembly.</title>
        <authorList>
            <person name="Kaur N."/>
            <person name="Mayilraj S."/>
        </authorList>
    </citation>
    <scope>NUCLEOTIDE SEQUENCE [LARGE SCALE GENOMIC DNA]</scope>
    <source>
        <strain evidence="1 2">DSM 44262</strain>
    </source>
</reference>
<name>A0A229S9R2_AMYAL</name>
<evidence type="ECO:0000313" key="2">
    <source>
        <dbReference type="Proteomes" id="UP000215563"/>
    </source>
</evidence>
<dbReference type="InterPro" id="IPR040871">
    <property type="entry name" value="HopA1"/>
</dbReference>
<gene>
    <name evidence="1" type="ORF">CFP75_00745</name>
</gene>
<dbReference type="OrthoDB" id="939976at2"/>
<sequence>MTAHQDLLRQIAADIEVLGDLEFRHRTLGSLTPPRDVQTDPERPLLVLLCRTIYLAYHVGDLAAARLFLGGGMAVGTLYDIEDYDYTERLRAANPGVGCWEDGWTVSRVDGDRRVVTKDGISLLATPGELRPPTSAAGTEVSVRFPPEARYRLTGWYSVRSDSGKPLGDDVVRVYYTVDHPDAAPSLLNAVCSRLNRLEAPFGMKTVNDPAGLLRRDSFVVYLDVDVWQRERDFLVQLAEDHRSLLRDDPPRFALRIGHGISLAHEPRRETAAMSFGEHRSLLVAEGLLDAWEAGERTHDHKVSAIEARFAAKGLDAHHPYRNDRQLSA</sequence>
<protein>
    <submittedName>
        <fullName evidence="1">Uncharacterized protein</fullName>
    </submittedName>
</protein>
<dbReference type="Proteomes" id="UP000215563">
    <property type="component" value="Unassembled WGS sequence"/>
</dbReference>
<keyword evidence="2" id="KW-1185">Reference proteome</keyword>
<dbReference type="RefSeq" id="WP_020634200.1">
    <property type="nucleotide sequence ID" value="NZ_KB913032.1"/>
</dbReference>